<reference evidence="2" key="1">
    <citation type="submission" date="2022-08" db="EMBL/GenBank/DDBJ databases">
        <authorList>
            <person name="Gutierrez-Valencia J."/>
        </authorList>
    </citation>
    <scope>NUCLEOTIDE SEQUENCE</scope>
</reference>
<dbReference type="Proteomes" id="UP001154282">
    <property type="component" value="Unassembled WGS sequence"/>
</dbReference>
<dbReference type="EMBL" id="CAMGYJ010000009">
    <property type="protein sequence ID" value="CAI0545201.1"/>
    <property type="molecule type" value="Genomic_DNA"/>
</dbReference>
<accession>A0AAV0QJI7</accession>
<evidence type="ECO:0000313" key="3">
    <source>
        <dbReference type="Proteomes" id="UP001154282"/>
    </source>
</evidence>
<keyword evidence="3" id="KW-1185">Reference proteome</keyword>
<evidence type="ECO:0000313" key="2">
    <source>
        <dbReference type="EMBL" id="CAI0545201.1"/>
    </source>
</evidence>
<evidence type="ECO:0000256" key="1">
    <source>
        <dbReference type="SAM" id="MobiDB-lite"/>
    </source>
</evidence>
<feature type="region of interest" description="Disordered" evidence="1">
    <location>
        <begin position="20"/>
        <end position="58"/>
    </location>
</feature>
<dbReference type="AlphaFoldDB" id="A0AAV0QJI7"/>
<comment type="caution">
    <text evidence="2">The sequence shown here is derived from an EMBL/GenBank/DDBJ whole genome shotgun (WGS) entry which is preliminary data.</text>
</comment>
<protein>
    <submittedName>
        <fullName evidence="2">Uncharacterized protein</fullName>
    </submittedName>
</protein>
<gene>
    <name evidence="2" type="ORF">LITE_LOCUS43474</name>
</gene>
<sequence length="185" mass="21023">MTCTIDSYYCDGGFGNKTFKRGAEPTAATGKDNGESMEVKSSLPRPAKRSMVPSVDDGDRPNFGLPTYDEVIAERVSGWNWKCFSQRLLCSTVVSKRATSIEERPNQLKRGERAQEGEGRTDSAIWVDLWIEPTDKYGSRMETCQRRSFPIDDATWNIQWVFYDRFIELGLEDKTFFSGVVMMSP</sequence>
<name>A0AAV0QJI7_9ROSI</name>
<organism evidence="2 3">
    <name type="scientific">Linum tenue</name>
    <dbReference type="NCBI Taxonomy" id="586396"/>
    <lineage>
        <taxon>Eukaryota</taxon>
        <taxon>Viridiplantae</taxon>
        <taxon>Streptophyta</taxon>
        <taxon>Embryophyta</taxon>
        <taxon>Tracheophyta</taxon>
        <taxon>Spermatophyta</taxon>
        <taxon>Magnoliopsida</taxon>
        <taxon>eudicotyledons</taxon>
        <taxon>Gunneridae</taxon>
        <taxon>Pentapetalae</taxon>
        <taxon>rosids</taxon>
        <taxon>fabids</taxon>
        <taxon>Malpighiales</taxon>
        <taxon>Linaceae</taxon>
        <taxon>Linum</taxon>
    </lineage>
</organism>
<proteinExistence type="predicted"/>